<keyword evidence="3" id="KW-1185">Reference proteome</keyword>
<evidence type="ECO:0008006" key="4">
    <source>
        <dbReference type="Google" id="ProtNLM"/>
    </source>
</evidence>
<dbReference type="EMBL" id="AKAU01000292">
    <property type="protein sequence ID" value="EIM93839.1"/>
    <property type="molecule type" value="Genomic_DNA"/>
</dbReference>
<evidence type="ECO:0000256" key="1">
    <source>
        <dbReference type="SAM" id="MobiDB-lite"/>
    </source>
</evidence>
<evidence type="ECO:0000313" key="3">
    <source>
        <dbReference type="Proteomes" id="UP000004980"/>
    </source>
</evidence>
<name>A0ABP2P876_9BURK</name>
<protein>
    <recommendedName>
        <fullName evidence="4">DUF3564 domain-containing protein</fullName>
    </recommendedName>
</protein>
<dbReference type="Proteomes" id="UP000004980">
    <property type="component" value="Unassembled WGS sequence"/>
</dbReference>
<comment type="caution">
    <text evidence="2">The sequence shown here is derived from an EMBL/GenBank/DDBJ whole genome shotgun (WGS) entry which is preliminary data.</text>
</comment>
<evidence type="ECO:0000313" key="2">
    <source>
        <dbReference type="EMBL" id="EIM93839.1"/>
    </source>
</evidence>
<feature type="region of interest" description="Disordered" evidence="1">
    <location>
        <begin position="122"/>
        <end position="145"/>
    </location>
</feature>
<organism evidence="2 3">
    <name type="scientific">Paraburkholderia hospita</name>
    <dbReference type="NCBI Taxonomy" id="169430"/>
    <lineage>
        <taxon>Bacteria</taxon>
        <taxon>Pseudomonadati</taxon>
        <taxon>Pseudomonadota</taxon>
        <taxon>Betaproteobacteria</taxon>
        <taxon>Burkholderiales</taxon>
        <taxon>Burkholderiaceae</taxon>
        <taxon>Paraburkholderia</taxon>
    </lineage>
</organism>
<proteinExistence type="predicted"/>
<gene>
    <name evidence="2" type="ORF">WQE_47419</name>
</gene>
<sequence length="145" mass="16333">MNIMRITVHLSTFDRDNPCAYAILWLDVEPNKWFREGYFGFDLPEWGTWTTDHGDTLIRAPHSTRPLCLLDELDMSGHGGSNEGKTGAVYWCGNEGLLRVQGHWHVQCDDQGTAVHDTACSQTTALPNRRRSSNPQTRETDGAET</sequence>
<reference evidence="2 3" key="1">
    <citation type="journal article" date="2012" name="J. Bacteriol.">
        <title>Draft Genome Sequence of the Soil Bacterium Burkholderia terrae Strain BS001, Which Interacts with Fungal Surface Structures.</title>
        <authorList>
            <person name="Nazir R."/>
            <person name="Hansen M.A."/>
            <person name="Sorensen S."/>
            <person name="van Elsas J.D."/>
        </authorList>
    </citation>
    <scope>NUCLEOTIDE SEQUENCE [LARGE SCALE GENOMIC DNA]</scope>
    <source>
        <strain evidence="2 3">BS001</strain>
    </source>
</reference>
<dbReference type="Pfam" id="PF12087">
    <property type="entry name" value="DUF3564"/>
    <property type="match status" value="1"/>
</dbReference>
<dbReference type="InterPro" id="IPR021947">
    <property type="entry name" value="DUF3564"/>
</dbReference>
<accession>A0ABP2P876</accession>